<dbReference type="PANTHER" id="PTHR43364:SF7">
    <property type="entry name" value="NADP-DEPENDENT OXIDOREDUCTASE DOMAIN-CONTAINING PROTEIN-RELATED"/>
    <property type="match status" value="1"/>
</dbReference>
<dbReference type="Proteomes" id="UP000799766">
    <property type="component" value="Unassembled WGS sequence"/>
</dbReference>
<evidence type="ECO:0000313" key="6">
    <source>
        <dbReference type="Proteomes" id="UP000799766"/>
    </source>
</evidence>
<keyword evidence="1" id="KW-0521">NADP</keyword>
<evidence type="ECO:0000256" key="3">
    <source>
        <dbReference type="ARBA" id="ARBA00038157"/>
    </source>
</evidence>
<protein>
    <submittedName>
        <fullName evidence="5">Norsolorinic acid reductase</fullName>
    </submittedName>
</protein>
<dbReference type="InterPro" id="IPR020471">
    <property type="entry name" value="AKR"/>
</dbReference>
<gene>
    <name evidence="5" type="ORF">BDY21DRAFT_362632</name>
</gene>
<dbReference type="PRINTS" id="PR00069">
    <property type="entry name" value="ALDKETRDTASE"/>
</dbReference>
<reference evidence="5" key="1">
    <citation type="journal article" date="2020" name="Stud. Mycol.">
        <title>101 Dothideomycetes genomes: a test case for predicting lifestyles and emergence of pathogens.</title>
        <authorList>
            <person name="Haridas S."/>
            <person name="Albert R."/>
            <person name="Binder M."/>
            <person name="Bloem J."/>
            <person name="Labutti K."/>
            <person name="Salamov A."/>
            <person name="Andreopoulos B."/>
            <person name="Baker S."/>
            <person name="Barry K."/>
            <person name="Bills G."/>
            <person name="Bluhm B."/>
            <person name="Cannon C."/>
            <person name="Castanera R."/>
            <person name="Culley D."/>
            <person name="Daum C."/>
            <person name="Ezra D."/>
            <person name="Gonzalez J."/>
            <person name="Henrissat B."/>
            <person name="Kuo A."/>
            <person name="Liang C."/>
            <person name="Lipzen A."/>
            <person name="Lutzoni F."/>
            <person name="Magnuson J."/>
            <person name="Mondo S."/>
            <person name="Nolan M."/>
            <person name="Ohm R."/>
            <person name="Pangilinan J."/>
            <person name="Park H.-J."/>
            <person name="Ramirez L."/>
            <person name="Alfaro M."/>
            <person name="Sun H."/>
            <person name="Tritt A."/>
            <person name="Yoshinaga Y."/>
            <person name="Zwiers L.-H."/>
            <person name="Turgeon B."/>
            <person name="Goodwin S."/>
            <person name="Spatafora J."/>
            <person name="Crous P."/>
            <person name="Grigoriev I."/>
        </authorList>
    </citation>
    <scope>NUCLEOTIDE SEQUENCE</scope>
    <source>
        <strain evidence="5">ATCC 16933</strain>
    </source>
</reference>
<dbReference type="AlphaFoldDB" id="A0A6A6P5R3"/>
<organism evidence="5 6">
    <name type="scientific">Lineolata rhizophorae</name>
    <dbReference type="NCBI Taxonomy" id="578093"/>
    <lineage>
        <taxon>Eukaryota</taxon>
        <taxon>Fungi</taxon>
        <taxon>Dikarya</taxon>
        <taxon>Ascomycota</taxon>
        <taxon>Pezizomycotina</taxon>
        <taxon>Dothideomycetes</taxon>
        <taxon>Dothideomycetes incertae sedis</taxon>
        <taxon>Lineolatales</taxon>
        <taxon>Lineolataceae</taxon>
        <taxon>Lineolata</taxon>
    </lineage>
</organism>
<keyword evidence="2" id="KW-0560">Oxidoreductase</keyword>
<keyword evidence="6" id="KW-1185">Reference proteome</keyword>
<evidence type="ECO:0000313" key="5">
    <source>
        <dbReference type="EMBL" id="KAF2459154.1"/>
    </source>
</evidence>
<dbReference type="OrthoDB" id="48988at2759"/>
<proteinExistence type="inferred from homology"/>
<evidence type="ECO:0000256" key="2">
    <source>
        <dbReference type="ARBA" id="ARBA00023002"/>
    </source>
</evidence>
<accession>A0A6A6P5R3</accession>
<feature type="domain" description="NADP-dependent oxidoreductase" evidence="4">
    <location>
        <begin position="29"/>
        <end position="339"/>
    </location>
</feature>
<dbReference type="Pfam" id="PF00248">
    <property type="entry name" value="Aldo_ket_red"/>
    <property type="match status" value="1"/>
</dbReference>
<name>A0A6A6P5R3_9PEZI</name>
<evidence type="ECO:0000256" key="1">
    <source>
        <dbReference type="ARBA" id="ARBA00022857"/>
    </source>
</evidence>
<dbReference type="InterPro" id="IPR050523">
    <property type="entry name" value="AKR_Detox_Biosynth"/>
</dbReference>
<evidence type="ECO:0000259" key="4">
    <source>
        <dbReference type="Pfam" id="PF00248"/>
    </source>
</evidence>
<dbReference type="InterPro" id="IPR036812">
    <property type="entry name" value="NAD(P)_OxRdtase_dom_sf"/>
</dbReference>
<dbReference type="PANTHER" id="PTHR43364">
    <property type="entry name" value="NADH-SPECIFIC METHYLGLYOXAL REDUCTASE-RELATED"/>
    <property type="match status" value="1"/>
</dbReference>
<dbReference type="EMBL" id="MU001676">
    <property type="protein sequence ID" value="KAF2459154.1"/>
    <property type="molecule type" value="Genomic_DNA"/>
</dbReference>
<comment type="similarity">
    <text evidence="3">Belongs to the aldo/keto reductase family. Aldo/keto reductase 2 subfamily.</text>
</comment>
<dbReference type="InterPro" id="IPR023210">
    <property type="entry name" value="NADP_OxRdtase_dom"/>
</dbReference>
<sequence>MAFSMPPPPKSVLGVHRVLAPKAAVRVSPLCIGGMNFGENWKSFMGEIDKKTVFDMLDFFVDQGGNFIDTAIDTLGFKSRANNYQGGESEMWIGEWMKERKNRDQMVVATKYSTYYPFGEPEPKIRSNFVGNSAKSMHVSLHDSLRKLQTDYLDILYVHWWDYTTSIPELMENLHKFVQQGKVLYLGVSDAPAWVVSKANEYARQQGLTPFAVYQGKWSCADRDFERDIIPMCRDEGMALAPWGALGAGMFKTEEQRAQAGGRNLGPVQEKHIKMSEVLERVAKRKGTIITSVALRYVMSKTPNVFPIVGGRKVEHLRGNIESLKLELTKEDIEEIDSAIPFDIGFPHNFLFETGGGKYSLDSQADSIFIHKLGAYTQHVEHQKPLPPPKLE</sequence>
<dbReference type="GO" id="GO:0016491">
    <property type="term" value="F:oxidoreductase activity"/>
    <property type="evidence" value="ECO:0007669"/>
    <property type="project" value="UniProtKB-KW"/>
</dbReference>
<dbReference type="CDD" id="cd19146">
    <property type="entry name" value="AKR_AKR9A1-2"/>
    <property type="match status" value="1"/>
</dbReference>
<dbReference type="Gene3D" id="3.20.20.100">
    <property type="entry name" value="NADP-dependent oxidoreductase domain"/>
    <property type="match status" value="1"/>
</dbReference>
<dbReference type="SUPFAM" id="SSF51430">
    <property type="entry name" value="NAD(P)-linked oxidoreductase"/>
    <property type="match status" value="1"/>
</dbReference>